<dbReference type="Proteomes" id="UP000193986">
    <property type="component" value="Unassembled WGS sequence"/>
</dbReference>
<keyword evidence="2" id="KW-1185">Reference proteome</keyword>
<dbReference type="EMBL" id="MCFC01000078">
    <property type="protein sequence ID" value="ORY23552.1"/>
    <property type="molecule type" value="Genomic_DNA"/>
</dbReference>
<accession>A0A1Y2AM38</accession>
<sequence>MDDLERPSPSQLLSPTVVSVPHFLRLRHLGGKRYVGGCGWVYERSCFFASTVPVVVWCAVVSPVTMEVGFDGSVSLIMVGLSVAVNVVADGVVSLMMGEPNLRCASISTLDSFRGNDEEPKKGVRLGLGRIGIKG</sequence>
<organism evidence="1 2">
    <name type="scientific">Naematelia encephala</name>
    <dbReference type="NCBI Taxonomy" id="71784"/>
    <lineage>
        <taxon>Eukaryota</taxon>
        <taxon>Fungi</taxon>
        <taxon>Dikarya</taxon>
        <taxon>Basidiomycota</taxon>
        <taxon>Agaricomycotina</taxon>
        <taxon>Tremellomycetes</taxon>
        <taxon>Tremellales</taxon>
        <taxon>Naemateliaceae</taxon>
        <taxon>Naematelia</taxon>
    </lineage>
</organism>
<protein>
    <submittedName>
        <fullName evidence="1">Uncharacterized protein</fullName>
    </submittedName>
</protein>
<reference evidence="1 2" key="1">
    <citation type="submission" date="2016-07" db="EMBL/GenBank/DDBJ databases">
        <title>Pervasive Adenine N6-methylation of Active Genes in Fungi.</title>
        <authorList>
            <consortium name="DOE Joint Genome Institute"/>
            <person name="Mondo S.J."/>
            <person name="Dannebaum R.O."/>
            <person name="Kuo R.C."/>
            <person name="Labutti K."/>
            <person name="Haridas S."/>
            <person name="Kuo A."/>
            <person name="Salamov A."/>
            <person name="Ahrendt S.R."/>
            <person name="Lipzen A."/>
            <person name="Sullivan W."/>
            <person name="Andreopoulos W.B."/>
            <person name="Clum A."/>
            <person name="Lindquist E."/>
            <person name="Daum C."/>
            <person name="Ramamoorthy G.K."/>
            <person name="Gryganskyi A."/>
            <person name="Culley D."/>
            <person name="Magnuson J.K."/>
            <person name="James T.Y."/>
            <person name="O'Malley M.A."/>
            <person name="Stajich J.E."/>
            <person name="Spatafora J.W."/>
            <person name="Visel A."/>
            <person name="Grigoriev I.V."/>
        </authorList>
    </citation>
    <scope>NUCLEOTIDE SEQUENCE [LARGE SCALE GENOMIC DNA]</scope>
    <source>
        <strain evidence="1 2">68-887.2</strain>
    </source>
</reference>
<evidence type="ECO:0000313" key="2">
    <source>
        <dbReference type="Proteomes" id="UP000193986"/>
    </source>
</evidence>
<proteinExistence type="predicted"/>
<name>A0A1Y2AM38_9TREE</name>
<evidence type="ECO:0000313" key="1">
    <source>
        <dbReference type="EMBL" id="ORY23552.1"/>
    </source>
</evidence>
<dbReference type="InParanoid" id="A0A1Y2AM38"/>
<gene>
    <name evidence="1" type="ORF">BCR39DRAFT_348275</name>
</gene>
<dbReference type="AlphaFoldDB" id="A0A1Y2AM38"/>
<comment type="caution">
    <text evidence="1">The sequence shown here is derived from an EMBL/GenBank/DDBJ whole genome shotgun (WGS) entry which is preliminary data.</text>
</comment>